<evidence type="ECO:0000313" key="3">
    <source>
        <dbReference type="EMBL" id="OAR00093.1"/>
    </source>
</evidence>
<dbReference type="EMBL" id="LUKN01001855">
    <property type="protein sequence ID" value="OAR00093.1"/>
    <property type="molecule type" value="Genomic_DNA"/>
</dbReference>
<dbReference type="Gene3D" id="1.10.510.10">
    <property type="entry name" value="Transferase(Phosphotransferase) domain 1"/>
    <property type="match status" value="1"/>
</dbReference>
<dbReference type="PROSITE" id="PS50011">
    <property type="entry name" value="PROTEIN_KINASE_DOM"/>
    <property type="match status" value="1"/>
</dbReference>
<dbReference type="InterPro" id="IPR000719">
    <property type="entry name" value="Prot_kinase_dom"/>
</dbReference>
<dbReference type="InterPro" id="IPR011009">
    <property type="entry name" value="Kinase-like_dom_sf"/>
</dbReference>
<feature type="domain" description="Protein kinase" evidence="2">
    <location>
        <begin position="193"/>
        <end position="547"/>
    </location>
</feature>
<evidence type="ECO:0000259" key="2">
    <source>
        <dbReference type="PROSITE" id="PS50011"/>
    </source>
</evidence>
<name>A0A179ICV4_CORDF</name>
<dbReference type="GO" id="GO:0004672">
    <property type="term" value="F:protein kinase activity"/>
    <property type="evidence" value="ECO:0007669"/>
    <property type="project" value="InterPro"/>
</dbReference>
<gene>
    <name evidence="3" type="ORF">LLEC1_01077</name>
</gene>
<protein>
    <recommendedName>
        <fullName evidence="2">Protein kinase domain-containing protein</fullName>
    </recommendedName>
</protein>
<dbReference type="PANTHER" id="PTHR38248">
    <property type="entry name" value="FUNK1 6"/>
    <property type="match status" value="1"/>
</dbReference>
<dbReference type="AlphaFoldDB" id="A0A179ICV4"/>
<sequence length="585" mass="65555">MEFQDLLDDLDGCINAPSHTFIEKYFGKAESASCTSTSIGRISSKAPDIPSTSTSSESFPEWFIKFATSERDQSRGSWSISAKDETHRERGLMDNCTQLSFILYDTQYKATKPEAAIQTVGLVCPSDANYRDGLITLCAFAQTVFYKQPTRLFLHGFYIRGSLVELCTFDRSGLCFSEVMDAKKDADQFMSLFLHYERMTNHELGMSSIFTTDDEGQYIVLDQTNGGNSKLYIDSDPVVTRQTLVGPATVVYRARLPGAESWSHAVKIKWPWARDRPESELLEIAMEKKAWGALRLDLYRELESTAHLRSGMVCCEQRRFPSNANAGDDDQGEDKKHTSSDAPSGIAHSTEETKRSFLNRTLTCIVTSPLGRALQTFQTRLELLEVLRDVIKCHKSLYMDAGLLHGDISPGNMIIADKPDAGQPRGMLIDLELATPRDPAPERDTSVICGTKSYMAIGYMQDEAKTYRHDLESFFYVFLWMVIGDRHGNVPEESRLRGWEDEGRSWFRLALQKLSDMEADHFQHIVDEIPPAFATLKGLAETLRALLFPVRDGKVSAGTDETAEGTDRLYDGILAAFDAAIASEE</sequence>
<feature type="region of interest" description="Disordered" evidence="1">
    <location>
        <begin position="322"/>
        <end position="352"/>
    </location>
</feature>
<dbReference type="Proteomes" id="UP000243081">
    <property type="component" value="Unassembled WGS sequence"/>
</dbReference>
<reference evidence="3 4" key="1">
    <citation type="submission" date="2016-03" db="EMBL/GenBank/DDBJ databases">
        <title>Fine-scale spatial genetic structure of a fungal parasite of coffee scale insects.</title>
        <authorList>
            <person name="Jackson D."/>
            <person name="Zemenick K.A."/>
            <person name="Malloure B."/>
            <person name="Quandt C.A."/>
            <person name="James T.Y."/>
        </authorList>
    </citation>
    <scope>NUCLEOTIDE SEQUENCE [LARGE SCALE GENOMIC DNA]</scope>
    <source>
        <strain evidence="3 4">UM487</strain>
    </source>
</reference>
<dbReference type="GO" id="GO:0005524">
    <property type="term" value="F:ATP binding"/>
    <property type="evidence" value="ECO:0007669"/>
    <property type="project" value="InterPro"/>
</dbReference>
<evidence type="ECO:0000313" key="4">
    <source>
        <dbReference type="Proteomes" id="UP000243081"/>
    </source>
</evidence>
<dbReference type="OMA" id="QPRGMLI"/>
<dbReference type="PANTHER" id="PTHR38248:SF2">
    <property type="entry name" value="FUNK1 11"/>
    <property type="match status" value="1"/>
</dbReference>
<dbReference type="OrthoDB" id="4866146at2759"/>
<comment type="caution">
    <text evidence="3">The sequence shown here is derived from an EMBL/GenBank/DDBJ whole genome shotgun (WGS) entry which is preliminary data.</text>
</comment>
<proteinExistence type="predicted"/>
<dbReference type="SUPFAM" id="SSF56112">
    <property type="entry name" value="Protein kinase-like (PK-like)"/>
    <property type="match status" value="1"/>
</dbReference>
<dbReference type="Pfam" id="PF17667">
    <property type="entry name" value="Pkinase_fungal"/>
    <property type="match status" value="1"/>
</dbReference>
<accession>A0A179ICV4</accession>
<evidence type="ECO:0000256" key="1">
    <source>
        <dbReference type="SAM" id="MobiDB-lite"/>
    </source>
</evidence>
<keyword evidence="4" id="KW-1185">Reference proteome</keyword>
<dbReference type="InterPro" id="IPR040976">
    <property type="entry name" value="Pkinase_fungal"/>
</dbReference>
<organism evidence="3 4">
    <name type="scientific">Cordyceps confragosa</name>
    <name type="common">Lecanicillium lecanii</name>
    <dbReference type="NCBI Taxonomy" id="2714763"/>
    <lineage>
        <taxon>Eukaryota</taxon>
        <taxon>Fungi</taxon>
        <taxon>Dikarya</taxon>
        <taxon>Ascomycota</taxon>
        <taxon>Pezizomycotina</taxon>
        <taxon>Sordariomycetes</taxon>
        <taxon>Hypocreomycetidae</taxon>
        <taxon>Hypocreales</taxon>
        <taxon>Cordycipitaceae</taxon>
        <taxon>Akanthomyces</taxon>
    </lineage>
</organism>